<evidence type="ECO:0000313" key="2">
    <source>
        <dbReference type="EMBL" id="KAK8506925.1"/>
    </source>
</evidence>
<dbReference type="PANTHER" id="PTHR31973">
    <property type="entry name" value="POLYPROTEIN, PUTATIVE-RELATED"/>
    <property type="match status" value="1"/>
</dbReference>
<dbReference type="Proteomes" id="UP001472677">
    <property type="component" value="Unassembled WGS sequence"/>
</dbReference>
<keyword evidence="3" id="KW-1185">Reference proteome</keyword>
<sequence>MERKDITIDELGPDFEYLEDAGELLRVAIKGLNSNVDGVGPTGVGELGPTDVEGIRLVSVGGLDATDDAGFGSSGGVFCEVYDSEHDVNLNIDQENDEDCFLYHVGLTSDVDNEVDNIRMTLINVLIERDGKLEDHKSEYIDSSNPGEYGDDDKSDQEICGTFFGIKTIGPRHDPQCGIPTWELGIRFEDNIQFKEAVKKYSVAKGVKLRFLKNEPLRTHVCCKEKCPWKLYASHDKRFDCYVLKTYNPMHKCYRSNKNTMLSCKMIKKKFRDRILMEPKMKISTPQEMCKSELEVYATYNMCQRAKSDVLKEKQGSYVEEFASLWGYAAELLHSNPGSTITIQVDRDNAGVVTFHKITTFRIPVEHWSKAYFKGISKCDVVDNNTTDTFNGWIVEERCKPIISMLEEIRILVMTMMNVKRIWVEKWITNISPKALEKLERNMVDSTHCRLVWNGDGGFEVIHLDNQHTIDMKKLTRTCREREITGIPCCHAICVIYHDSK</sequence>
<dbReference type="InterPro" id="IPR004332">
    <property type="entry name" value="Transposase_MuDR"/>
</dbReference>
<evidence type="ECO:0000313" key="3">
    <source>
        <dbReference type="Proteomes" id="UP001472677"/>
    </source>
</evidence>
<organism evidence="2 3">
    <name type="scientific">Hibiscus sabdariffa</name>
    <name type="common">roselle</name>
    <dbReference type="NCBI Taxonomy" id="183260"/>
    <lineage>
        <taxon>Eukaryota</taxon>
        <taxon>Viridiplantae</taxon>
        <taxon>Streptophyta</taxon>
        <taxon>Embryophyta</taxon>
        <taxon>Tracheophyta</taxon>
        <taxon>Spermatophyta</taxon>
        <taxon>Magnoliopsida</taxon>
        <taxon>eudicotyledons</taxon>
        <taxon>Gunneridae</taxon>
        <taxon>Pentapetalae</taxon>
        <taxon>rosids</taxon>
        <taxon>malvids</taxon>
        <taxon>Malvales</taxon>
        <taxon>Malvaceae</taxon>
        <taxon>Malvoideae</taxon>
        <taxon>Hibiscus</taxon>
    </lineage>
</organism>
<evidence type="ECO:0000259" key="1">
    <source>
        <dbReference type="Pfam" id="PF03108"/>
    </source>
</evidence>
<name>A0ABR2BIE4_9ROSI</name>
<dbReference type="Pfam" id="PF03108">
    <property type="entry name" value="DBD_Tnp_Mut"/>
    <property type="match status" value="1"/>
</dbReference>
<dbReference type="EMBL" id="JBBPBM010000111">
    <property type="protein sequence ID" value="KAK8506925.1"/>
    <property type="molecule type" value="Genomic_DNA"/>
</dbReference>
<accession>A0ABR2BIE4</accession>
<comment type="caution">
    <text evidence="2">The sequence shown here is derived from an EMBL/GenBank/DDBJ whole genome shotgun (WGS) entry which is preliminary data.</text>
</comment>
<proteinExistence type="predicted"/>
<feature type="domain" description="Transposase MuDR plant" evidence="1">
    <location>
        <begin position="181"/>
        <end position="235"/>
    </location>
</feature>
<protein>
    <recommendedName>
        <fullName evidence="1">Transposase MuDR plant domain-containing protein</fullName>
    </recommendedName>
</protein>
<reference evidence="2 3" key="1">
    <citation type="journal article" date="2024" name="G3 (Bethesda)">
        <title>Genome assembly of Hibiscus sabdariffa L. provides insights into metabolisms of medicinal natural products.</title>
        <authorList>
            <person name="Kim T."/>
        </authorList>
    </citation>
    <scope>NUCLEOTIDE SEQUENCE [LARGE SCALE GENOMIC DNA]</scope>
    <source>
        <strain evidence="2">TK-2024</strain>
        <tissue evidence="2">Old leaves</tissue>
    </source>
</reference>
<gene>
    <name evidence="2" type="ORF">V6N12_009237</name>
</gene>
<dbReference type="PANTHER" id="PTHR31973:SF189">
    <property type="entry name" value="TRANSPOSASE, MUDR, PLANT, MULE TRANSPOSASE DOMAIN PROTEIN-RELATED"/>
    <property type="match status" value="1"/>
</dbReference>